<evidence type="ECO:0000313" key="2">
    <source>
        <dbReference type="EMBL" id="ADH61515.1"/>
    </source>
</evidence>
<evidence type="ECO:0000313" key="3">
    <source>
        <dbReference type="Proteomes" id="UP000002064"/>
    </source>
</evidence>
<keyword evidence="3" id="KW-1185">Reference proteome</keyword>
<feature type="chain" id="PRO_5046967861" evidence="1">
    <location>
        <begin position="24"/>
        <end position="149"/>
    </location>
</feature>
<organism evidence="2 3">
    <name type="scientific">Thermoanaerobacter mathranii subsp. mathranii (strain DSM 11426 / CCUG 53645 / CIP 108742 / A3)</name>
    <dbReference type="NCBI Taxonomy" id="583358"/>
    <lineage>
        <taxon>Bacteria</taxon>
        <taxon>Bacillati</taxon>
        <taxon>Bacillota</taxon>
        <taxon>Clostridia</taxon>
        <taxon>Thermoanaerobacterales</taxon>
        <taxon>Thermoanaerobacteraceae</taxon>
        <taxon>Thermoanaerobacter</taxon>
    </lineage>
</organism>
<gene>
    <name evidence="2" type="ordered locus">Tmath_1817</name>
</gene>
<accession>A0ABN3Z6L4</accession>
<protein>
    <submittedName>
        <fullName evidence="2">Uncharacterized protein</fullName>
    </submittedName>
</protein>
<dbReference type="Proteomes" id="UP000002064">
    <property type="component" value="Chromosome"/>
</dbReference>
<keyword evidence="1" id="KW-0732">Signal</keyword>
<name>A0ABN3Z6L4_THEM3</name>
<reference evidence="2 3" key="1">
    <citation type="submission" date="2010-05" db="EMBL/GenBank/DDBJ databases">
        <title>Complete sequence of Thermoanaerobacter mathranii subsp. mathranii mathranii str. A3.</title>
        <authorList>
            <consortium name="US DOE Joint Genome Institute"/>
            <person name="Lucas S."/>
            <person name="Copeland A."/>
            <person name="Lapidus A."/>
            <person name="Cheng J.-F."/>
            <person name="Bruce D."/>
            <person name="Goodwin L."/>
            <person name="Pitluck S."/>
            <person name="Held B."/>
            <person name="Detter J.C."/>
            <person name="Han C."/>
            <person name="Tapia R."/>
            <person name="Land M."/>
            <person name="Hauser L."/>
            <person name="Kyrpides N."/>
            <person name="Mikhailova N."/>
            <person name="Zhou J."/>
            <person name="Hemme C."/>
            <person name="Woyke T."/>
        </authorList>
    </citation>
    <scope>NUCLEOTIDE SEQUENCE [LARGE SCALE GENOMIC DNA]</scope>
    <source>
        <strain evidence="2 3">A3</strain>
    </source>
</reference>
<evidence type="ECO:0000256" key="1">
    <source>
        <dbReference type="SAM" id="SignalP"/>
    </source>
</evidence>
<feature type="signal peptide" evidence="1">
    <location>
        <begin position="1"/>
        <end position="23"/>
    </location>
</feature>
<sequence>MRKRVLLLALVFALLFTSSHVVAAEKSEAVVTNQSVVAAEEPVIYKDTITVTQDGGRYQIGFIEVEFKKDWLEADKLPVTFEVKIYAENGKGYIEFSPDTPHFIKKVHIRVDDYKGLLYDVAKGENIYVNYKHKHFTVEHFSRYCFAQY</sequence>
<dbReference type="EMBL" id="CP002032">
    <property type="protein sequence ID" value="ADH61515.1"/>
    <property type="molecule type" value="Genomic_DNA"/>
</dbReference>
<dbReference type="RefSeq" id="WP_013150736.1">
    <property type="nucleotide sequence ID" value="NC_014209.1"/>
</dbReference>
<proteinExistence type="predicted"/>